<evidence type="ECO:0000313" key="2">
    <source>
        <dbReference type="EMBL" id="HHP81732.1"/>
    </source>
</evidence>
<dbReference type="EMBL" id="DRZI01000153">
    <property type="protein sequence ID" value="HHP81732.1"/>
    <property type="molecule type" value="Genomic_DNA"/>
</dbReference>
<evidence type="ECO:0000259" key="1">
    <source>
        <dbReference type="Pfam" id="PF01592"/>
    </source>
</evidence>
<dbReference type="GO" id="GO:0016226">
    <property type="term" value="P:iron-sulfur cluster assembly"/>
    <property type="evidence" value="ECO:0007669"/>
    <property type="project" value="InterPro"/>
</dbReference>
<sequence>MSTRIPLPYSPKVLEIFRNPKNLGPLNDATIVESAGSPACGDMIKLYLKINRINGEDFIEKATFESYGCAANIAAASILTDIITGKKLEDAWRISWKMISDSLGGLPPIKYHCSILAVGALKRGIRAYYKKIEEHPSWLPKDFTIEEKQVFEEEEMMERYYRSIKALGENR</sequence>
<feature type="domain" description="NIF system FeS cluster assembly NifU N-terminal" evidence="1">
    <location>
        <begin position="9"/>
        <end position="133"/>
    </location>
</feature>
<dbReference type="InterPro" id="IPR002871">
    <property type="entry name" value="NIF_FeS_clus_asmbl_NifU_N"/>
</dbReference>
<accession>A0A7C5TFJ9</accession>
<organism evidence="2">
    <name type="scientific">Ignisphaera aggregans</name>
    <dbReference type="NCBI Taxonomy" id="334771"/>
    <lineage>
        <taxon>Archaea</taxon>
        <taxon>Thermoproteota</taxon>
        <taxon>Thermoprotei</taxon>
        <taxon>Desulfurococcales</taxon>
        <taxon>Desulfurococcaceae</taxon>
        <taxon>Ignisphaera</taxon>
    </lineage>
</organism>
<dbReference type="AlphaFoldDB" id="A0A7C5TFJ9"/>
<reference evidence="2" key="1">
    <citation type="journal article" date="2020" name="mSystems">
        <title>Genome- and Community-Level Interaction Insights into Carbon Utilization and Element Cycling Functions of Hydrothermarchaeota in Hydrothermal Sediment.</title>
        <authorList>
            <person name="Zhou Z."/>
            <person name="Liu Y."/>
            <person name="Xu W."/>
            <person name="Pan J."/>
            <person name="Luo Z.H."/>
            <person name="Li M."/>
        </authorList>
    </citation>
    <scope>NUCLEOTIDE SEQUENCE [LARGE SCALE GENOMIC DNA]</scope>
    <source>
        <strain evidence="2">SpSt-1121</strain>
    </source>
</reference>
<protein>
    <submittedName>
        <fullName evidence="2">Iron-sulfur cluster assembly scaffold protein</fullName>
    </submittedName>
</protein>
<dbReference type="Pfam" id="PF01592">
    <property type="entry name" value="NifU_N"/>
    <property type="match status" value="1"/>
</dbReference>
<name>A0A7C5TFJ9_9CREN</name>
<dbReference type="PANTHER" id="PTHR10093">
    <property type="entry name" value="IRON-SULFUR CLUSTER ASSEMBLY ENZYME NIFU HOMOLOG"/>
    <property type="match status" value="1"/>
</dbReference>
<dbReference type="SUPFAM" id="SSF82649">
    <property type="entry name" value="SufE/NifU"/>
    <property type="match status" value="1"/>
</dbReference>
<dbReference type="CDD" id="cd06664">
    <property type="entry name" value="IscU_like"/>
    <property type="match status" value="1"/>
</dbReference>
<dbReference type="GO" id="GO:0005506">
    <property type="term" value="F:iron ion binding"/>
    <property type="evidence" value="ECO:0007669"/>
    <property type="project" value="InterPro"/>
</dbReference>
<gene>
    <name evidence="2" type="ORF">ENM84_03615</name>
</gene>
<dbReference type="GO" id="GO:0051536">
    <property type="term" value="F:iron-sulfur cluster binding"/>
    <property type="evidence" value="ECO:0007669"/>
    <property type="project" value="InterPro"/>
</dbReference>
<comment type="caution">
    <text evidence="2">The sequence shown here is derived from an EMBL/GenBank/DDBJ whole genome shotgun (WGS) entry which is preliminary data.</text>
</comment>
<dbReference type="Gene3D" id="3.90.1010.10">
    <property type="match status" value="1"/>
</dbReference>
<proteinExistence type="predicted"/>